<organism evidence="2 3">
    <name type="scientific">Rhizopus azygosporus</name>
    <name type="common">Rhizopus microsporus var. azygosporus</name>
    <dbReference type="NCBI Taxonomy" id="86630"/>
    <lineage>
        <taxon>Eukaryota</taxon>
        <taxon>Fungi</taxon>
        <taxon>Fungi incertae sedis</taxon>
        <taxon>Mucoromycota</taxon>
        <taxon>Mucoromycotina</taxon>
        <taxon>Mucoromycetes</taxon>
        <taxon>Mucorales</taxon>
        <taxon>Mucorineae</taxon>
        <taxon>Rhizopodaceae</taxon>
        <taxon>Rhizopus</taxon>
    </lineage>
</organism>
<gene>
    <name evidence="2" type="ORF">CU097_005777</name>
</gene>
<evidence type="ECO:0000313" key="2">
    <source>
        <dbReference type="EMBL" id="RCH81791.1"/>
    </source>
</evidence>
<comment type="caution">
    <text evidence="2">The sequence shown here is derived from an EMBL/GenBank/DDBJ whole genome shotgun (WGS) entry which is preliminary data.</text>
</comment>
<evidence type="ECO:0000313" key="3">
    <source>
        <dbReference type="Proteomes" id="UP000252139"/>
    </source>
</evidence>
<dbReference type="AlphaFoldDB" id="A0A367IWE3"/>
<reference evidence="2 3" key="1">
    <citation type="journal article" date="2018" name="G3 (Bethesda)">
        <title>Phylogenetic and Phylogenomic Definition of Rhizopus Species.</title>
        <authorList>
            <person name="Gryganskyi A.P."/>
            <person name="Golan J."/>
            <person name="Dolatabadi S."/>
            <person name="Mondo S."/>
            <person name="Robb S."/>
            <person name="Idnurm A."/>
            <person name="Muszewska A."/>
            <person name="Steczkiewicz K."/>
            <person name="Masonjones S."/>
            <person name="Liao H.L."/>
            <person name="Gajdeczka M.T."/>
            <person name="Anike F."/>
            <person name="Vuek A."/>
            <person name="Anishchenko I.M."/>
            <person name="Voigt K."/>
            <person name="de Hoog G.S."/>
            <person name="Smith M.E."/>
            <person name="Heitman J."/>
            <person name="Vilgalys R."/>
            <person name="Stajich J.E."/>
        </authorList>
    </citation>
    <scope>NUCLEOTIDE SEQUENCE [LARGE SCALE GENOMIC DNA]</scope>
    <source>
        <strain evidence="2 3">CBS 357.93</strain>
    </source>
</reference>
<keyword evidence="3" id="KW-1185">Reference proteome</keyword>
<accession>A0A367IWE3</accession>
<feature type="region of interest" description="Disordered" evidence="1">
    <location>
        <begin position="1"/>
        <end position="21"/>
    </location>
</feature>
<dbReference type="OrthoDB" id="10466206at2759"/>
<sequence>MITIQLSNELPQPQPQPQQQQMAFVPTADTINNNNDECTYQDRPCEKYRQFMDSSRQERTLMIEKFVGK</sequence>
<protein>
    <submittedName>
        <fullName evidence="2">Uncharacterized protein</fullName>
    </submittedName>
</protein>
<evidence type="ECO:0000256" key="1">
    <source>
        <dbReference type="SAM" id="MobiDB-lite"/>
    </source>
</evidence>
<dbReference type="Proteomes" id="UP000252139">
    <property type="component" value="Unassembled WGS sequence"/>
</dbReference>
<proteinExistence type="predicted"/>
<feature type="compositionally biased region" description="Polar residues" evidence="1">
    <location>
        <begin position="1"/>
        <end position="10"/>
    </location>
</feature>
<name>A0A367IWE3_RHIAZ</name>
<dbReference type="EMBL" id="PJQL01003278">
    <property type="protein sequence ID" value="RCH81791.1"/>
    <property type="molecule type" value="Genomic_DNA"/>
</dbReference>